<evidence type="ECO:0000256" key="1">
    <source>
        <dbReference type="SAM" id="MobiDB-lite"/>
    </source>
</evidence>
<comment type="caution">
    <text evidence="2">The sequence shown here is derived from an EMBL/GenBank/DDBJ whole genome shotgun (WGS) entry which is preliminary data.</text>
</comment>
<dbReference type="RefSeq" id="XP_062646528.1">
    <property type="nucleotide sequence ID" value="XM_062796421.1"/>
</dbReference>
<keyword evidence="3" id="KW-1185">Reference proteome</keyword>
<feature type="compositionally biased region" description="Polar residues" evidence="1">
    <location>
        <begin position="124"/>
        <end position="137"/>
    </location>
</feature>
<dbReference type="GeneID" id="87833189"/>
<reference evidence="2" key="2">
    <citation type="submission" date="2023-05" db="EMBL/GenBank/DDBJ databases">
        <authorList>
            <consortium name="Lawrence Berkeley National Laboratory"/>
            <person name="Steindorff A."/>
            <person name="Hensen N."/>
            <person name="Bonometti L."/>
            <person name="Westerberg I."/>
            <person name="Brannstrom I.O."/>
            <person name="Guillou S."/>
            <person name="Cros-Aarteil S."/>
            <person name="Calhoun S."/>
            <person name="Haridas S."/>
            <person name="Kuo A."/>
            <person name="Mondo S."/>
            <person name="Pangilinan J."/>
            <person name="Riley R."/>
            <person name="Labutti K."/>
            <person name="Andreopoulos B."/>
            <person name="Lipzen A."/>
            <person name="Chen C."/>
            <person name="Yanf M."/>
            <person name="Daum C."/>
            <person name="Ng V."/>
            <person name="Clum A."/>
            <person name="Ohm R."/>
            <person name="Martin F."/>
            <person name="Silar P."/>
            <person name="Natvig D."/>
            <person name="Lalanne C."/>
            <person name="Gautier V."/>
            <person name="Ament-Velasquez S.L."/>
            <person name="Kruys A."/>
            <person name="Hutchinson M.I."/>
            <person name="Powell A.J."/>
            <person name="Barry K."/>
            <person name="Miller A.N."/>
            <person name="Grigoriev I.V."/>
            <person name="Debuchy R."/>
            <person name="Gladieux P."/>
            <person name="Thoren M.H."/>
            <person name="Johannesson H."/>
        </authorList>
    </citation>
    <scope>NUCLEOTIDE SEQUENCE</scope>
    <source>
        <strain evidence="2">CBS 731.68</strain>
    </source>
</reference>
<feature type="region of interest" description="Disordered" evidence="1">
    <location>
        <begin position="98"/>
        <end position="171"/>
    </location>
</feature>
<organism evidence="2 3">
    <name type="scientific">Parathielavia appendiculata</name>
    <dbReference type="NCBI Taxonomy" id="2587402"/>
    <lineage>
        <taxon>Eukaryota</taxon>
        <taxon>Fungi</taxon>
        <taxon>Dikarya</taxon>
        <taxon>Ascomycota</taxon>
        <taxon>Pezizomycotina</taxon>
        <taxon>Sordariomycetes</taxon>
        <taxon>Sordariomycetidae</taxon>
        <taxon>Sordariales</taxon>
        <taxon>Chaetomiaceae</taxon>
        <taxon>Parathielavia</taxon>
    </lineage>
</organism>
<dbReference type="AlphaFoldDB" id="A0AAN6TXX2"/>
<reference evidence="2" key="1">
    <citation type="journal article" date="2023" name="Mol. Phylogenet. Evol.">
        <title>Genome-scale phylogeny and comparative genomics of the fungal order Sordariales.</title>
        <authorList>
            <person name="Hensen N."/>
            <person name="Bonometti L."/>
            <person name="Westerberg I."/>
            <person name="Brannstrom I.O."/>
            <person name="Guillou S."/>
            <person name="Cros-Aarteil S."/>
            <person name="Calhoun S."/>
            <person name="Haridas S."/>
            <person name="Kuo A."/>
            <person name="Mondo S."/>
            <person name="Pangilinan J."/>
            <person name="Riley R."/>
            <person name="LaButti K."/>
            <person name="Andreopoulos B."/>
            <person name="Lipzen A."/>
            <person name="Chen C."/>
            <person name="Yan M."/>
            <person name="Daum C."/>
            <person name="Ng V."/>
            <person name="Clum A."/>
            <person name="Steindorff A."/>
            <person name="Ohm R.A."/>
            <person name="Martin F."/>
            <person name="Silar P."/>
            <person name="Natvig D.O."/>
            <person name="Lalanne C."/>
            <person name="Gautier V."/>
            <person name="Ament-Velasquez S.L."/>
            <person name="Kruys A."/>
            <person name="Hutchinson M.I."/>
            <person name="Powell A.J."/>
            <person name="Barry K."/>
            <person name="Miller A.N."/>
            <person name="Grigoriev I.V."/>
            <person name="Debuchy R."/>
            <person name="Gladieux P."/>
            <person name="Hiltunen Thoren M."/>
            <person name="Johannesson H."/>
        </authorList>
    </citation>
    <scope>NUCLEOTIDE SEQUENCE</scope>
    <source>
        <strain evidence="2">CBS 731.68</strain>
    </source>
</reference>
<gene>
    <name evidence="2" type="ORF">N657DRAFT_681734</name>
</gene>
<feature type="region of interest" description="Disordered" evidence="1">
    <location>
        <begin position="30"/>
        <end position="72"/>
    </location>
</feature>
<evidence type="ECO:0000313" key="2">
    <source>
        <dbReference type="EMBL" id="KAK4122757.1"/>
    </source>
</evidence>
<dbReference type="EMBL" id="MU853230">
    <property type="protein sequence ID" value="KAK4122757.1"/>
    <property type="molecule type" value="Genomic_DNA"/>
</dbReference>
<accession>A0AAN6TXX2</accession>
<feature type="compositionally biased region" description="Polar residues" evidence="1">
    <location>
        <begin position="144"/>
        <end position="161"/>
    </location>
</feature>
<feature type="compositionally biased region" description="Acidic residues" evidence="1">
    <location>
        <begin position="297"/>
        <end position="307"/>
    </location>
</feature>
<evidence type="ECO:0000313" key="3">
    <source>
        <dbReference type="Proteomes" id="UP001302602"/>
    </source>
</evidence>
<proteinExistence type="predicted"/>
<feature type="region of interest" description="Disordered" evidence="1">
    <location>
        <begin position="281"/>
        <end position="307"/>
    </location>
</feature>
<sequence>MAQGLNLAMQLENQAQVPIGIPNALRATFHPTIPNPLPETRKGQQAIAGSRPVQDASSRPMLEPGQSTESTLAPLRTTHALEHPVMRGLEDLSMVSSLAPSTTPHHFPPVPIRPQKHESDQESESLMISATLLNSTKPGDGTVRSESAQSALQESHQQDQQGYHPVGASAGKPEVDEAVLKAQDSMTRADENTLLLLQWVGSIGIQLLILIAGVLQIPAGIKAKDSGLAADGNGEMVKTKQPARLRLAVPWQESRRDYDGETCVGSSGLAPGTAFSVPGKAKAVGESAAGRQRQSEKEDEAEFEGVR</sequence>
<name>A0AAN6TXX2_9PEZI</name>
<protein>
    <submittedName>
        <fullName evidence="2">Uncharacterized protein</fullName>
    </submittedName>
</protein>
<dbReference type="Proteomes" id="UP001302602">
    <property type="component" value="Unassembled WGS sequence"/>
</dbReference>